<feature type="region of interest" description="Disordered" evidence="1">
    <location>
        <begin position="109"/>
        <end position="139"/>
    </location>
</feature>
<name>A0A427ALE8_ENSVE</name>
<dbReference type="Proteomes" id="UP000287651">
    <property type="component" value="Unassembled WGS sequence"/>
</dbReference>
<dbReference type="InterPro" id="IPR040047">
    <property type="entry name" value="VPS50"/>
</dbReference>
<gene>
    <name evidence="2" type="ORF">B296_00019039</name>
</gene>
<dbReference type="GO" id="GO:1990745">
    <property type="term" value="C:EARP complex"/>
    <property type="evidence" value="ECO:0007669"/>
    <property type="project" value="InterPro"/>
</dbReference>
<dbReference type="AlphaFoldDB" id="A0A427ALE8"/>
<dbReference type="PANTHER" id="PTHR13258:SF0">
    <property type="entry name" value="SYNDETIN"/>
    <property type="match status" value="1"/>
</dbReference>
<feature type="region of interest" description="Disordered" evidence="1">
    <location>
        <begin position="36"/>
        <end position="64"/>
    </location>
</feature>
<evidence type="ECO:0000256" key="1">
    <source>
        <dbReference type="SAM" id="MobiDB-lite"/>
    </source>
</evidence>
<proteinExistence type="predicted"/>
<accession>A0A427ALE8</accession>
<dbReference type="GO" id="GO:0042147">
    <property type="term" value="P:retrograde transport, endosome to Golgi"/>
    <property type="evidence" value="ECO:0007669"/>
    <property type="project" value="InterPro"/>
</dbReference>
<evidence type="ECO:0000313" key="2">
    <source>
        <dbReference type="EMBL" id="RRT77089.1"/>
    </source>
</evidence>
<dbReference type="GO" id="GO:0005829">
    <property type="term" value="C:cytosol"/>
    <property type="evidence" value="ECO:0007669"/>
    <property type="project" value="GOC"/>
</dbReference>
<sequence>MTMLDSKRTNDLVDAGKQKNGFAYWLQMENPFSSKLAFGSKESPKSHLPPNGSMTSSSGDGRVVLHNDQLSSKGHLDDHINGSNSVMEDENEDLLADFIDEDSQLPSRISKPTLMRTKSSGWSSEEISAQTGSSLCLLR</sequence>
<dbReference type="GO" id="GO:0000149">
    <property type="term" value="F:SNARE binding"/>
    <property type="evidence" value="ECO:0007669"/>
    <property type="project" value="TreeGrafter"/>
</dbReference>
<dbReference type="EMBL" id="AMZH03002018">
    <property type="protein sequence ID" value="RRT77089.1"/>
    <property type="molecule type" value="Genomic_DNA"/>
</dbReference>
<protein>
    <submittedName>
        <fullName evidence="2">Uncharacterized protein</fullName>
    </submittedName>
</protein>
<dbReference type="PANTHER" id="PTHR13258">
    <property type="entry name" value="SYNDETIN"/>
    <property type="match status" value="1"/>
</dbReference>
<feature type="compositionally biased region" description="Polar residues" evidence="1">
    <location>
        <begin position="116"/>
        <end position="139"/>
    </location>
</feature>
<evidence type="ECO:0000313" key="3">
    <source>
        <dbReference type="Proteomes" id="UP000287651"/>
    </source>
</evidence>
<reference evidence="2 3" key="1">
    <citation type="journal article" date="2014" name="Agronomy (Basel)">
        <title>A Draft Genome Sequence for Ensete ventricosum, the Drought-Tolerant Tree Against Hunger.</title>
        <authorList>
            <person name="Harrison J."/>
            <person name="Moore K.A."/>
            <person name="Paszkiewicz K."/>
            <person name="Jones T."/>
            <person name="Grant M."/>
            <person name="Ambacheew D."/>
            <person name="Muzemil S."/>
            <person name="Studholme D.J."/>
        </authorList>
    </citation>
    <scope>NUCLEOTIDE SEQUENCE [LARGE SCALE GENOMIC DNA]</scope>
</reference>
<organism evidence="2 3">
    <name type="scientific">Ensete ventricosum</name>
    <name type="common">Abyssinian banana</name>
    <name type="synonym">Musa ensete</name>
    <dbReference type="NCBI Taxonomy" id="4639"/>
    <lineage>
        <taxon>Eukaryota</taxon>
        <taxon>Viridiplantae</taxon>
        <taxon>Streptophyta</taxon>
        <taxon>Embryophyta</taxon>
        <taxon>Tracheophyta</taxon>
        <taxon>Spermatophyta</taxon>
        <taxon>Magnoliopsida</taxon>
        <taxon>Liliopsida</taxon>
        <taxon>Zingiberales</taxon>
        <taxon>Musaceae</taxon>
        <taxon>Ensete</taxon>
    </lineage>
</organism>
<dbReference type="GO" id="GO:0032456">
    <property type="term" value="P:endocytic recycling"/>
    <property type="evidence" value="ECO:0007669"/>
    <property type="project" value="InterPro"/>
</dbReference>
<comment type="caution">
    <text evidence="2">The sequence shown here is derived from an EMBL/GenBank/DDBJ whole genome shotgun (WGS) entry which is preliminary data.</text>
</comment>